<dbReference type="OrthoDB" id="10540975at2759"/>
<evidence type="ECO:0000313" key="1">
    <source>
        <dbReference type="EMBL" id="OAF62875.1"/>
    </source>
</evidence>
<dbReference type="EMBL" id="KV441386">
    <property type="protein sequence ID" value="OAF62875.1"/>
    <property type="molecule type" value="Genomic_DNA"/>
</dbReference>
<name>A0A177ALG6_9PEZI</name>
<sequence length="99" mass="11133">MERRDRRPPNHVSVDVTEETGRSVICLLDEGLRQTRPATKQSLPVKLVIEALLCPSATDQKICPPKPTNCFFYVFYSSKNTQVSTNKVSLQESPINIIS</sequence>
<proteinExistence type="predicted"/>
<reference evidence="1" key="1">
    <citation type="submission" date="2016-03" db="EMBL/GenBank/DDBJ databases">
        <title>Updated assembly of Pseudogymnoascus destructans, the fungus causing white-nose syndrome of bats.</title>
        <authorList>
            <person name="Palmer J.M."/>
            <person name="Drees K.P."/>
            <person name="Foster J.T."/>
            <person name="Lindner D.L."/>
        </authorList>
    </citation>
    <scope>NUCLEOTIDE SEQUENCE [LARGE SCALE GENOMIC DNA]</scope>
    <source>
        <strain evidence="1">20631-21</strain>
    </source>
</reference>
<gene>
    <name evidence="1" type="ORF">VC83_00018</name>
</gene>
<dbReference type="GeneID" id="36283117"/>
<protein>
    <submittedName>
        <fullName evidence="1">Uncharacterized protein</fullName>
    </submittedName>
</protein>
<dbReference type="AlphaFoldDB" id="A0A177ALG6"/>
<dbReference type="RefSeq" id="XP_024328146.1">
    <property type="nucleotide sequence ID" value="XM_024463715.1"/>
</dbReference>
<accession>A0A177ALG6</accession>
<dbReference type="Proteomes" id="UP000077154">
    <property type="component" value="Unassembled WGS sequence"/>
</dbReference>
<organism evidence="1">
    <name type="scientific">Pseudogymnoascus destructans</name>
    <dbReference type="NCBI Taxonomy" id="655981"/>
    <lineage>
        <taxon>Eukaryota</taxon>
        <taxon>Fungi</taxon>
        <taxon>Dikarya</taxon>
        <taxon>Ascomycota</taxon>
        <taxon>Pezizomycotina</taxon>
        <taxon>Leotiomycetes</taxon>
        <taxon>Thelebolales</taxon>
        <taxon>Thelebolaceae</taxon>
        <taxon>Pseudogymnoascus</taxon>
    </lineage>
</organism>